<dbReference type="PROSITE" id="PS52015">
    <property type="entry name" value="TONB_CTD"/>
    <property type="match status" value="1"/>
</dbReference>
<evidence type="ECO:0000256" key="6">
    <source>
        <dbReference type="ARBA" id="ARBA00022692"/>
    </source>
</evidence>
<dbReference type="InterPro" id="IPR051045">
    <property type="entry name" value="TonB-dependent_transducer"/>
</dbReference>
<evidence type="ECO:0000256" key="3">
    <source>
        <dbReference type="ARBA" id="ARBA00022448"/>
    </source>
</evidence>
<dbReference type="GO" id="GO:0031992">
    <property type="term" value="F:energy transducer activity"/>
    <property type="evidence" value="ECO:0007669"/>
    <property type="project" value="TreeGrafter"/>
</dbReference>
<dbReference type="PANTHER" id="PTHR33446">
    <property type="entry name" value="PROTEIN TONB-RELATED"/>
    <property type="match status" value="1"/>
</dbReference>
<dbReference type="Proteomes" id="UP000308196">
    <property type="component" value="Chromosome"/>
</dbReference>
<feature type="chain" id="PRO_5020897769" evidence="10">
    <location>
        <begin position="27"/>
        <end position="330"/>
    </location>
</feature>
<dbReference type="GO" id="GO:0015031">
    <property type="term" value="P:protein transport"/>
    <property type="evidence" value="ECO:0007669"/>
    <property type="project" value="UniProtKB-KW"/>
</dbReference>
<dbReference type="SUPFAM" id="SSF74653">
    <property type="entry name" value="TolA/TonB C-terminal domain"/>
    <property type="match status" value="1"/>
</dbReference>
<evidence type="ECO:0000256" key="4">
    <source>
        <dbReference type="ARBA" id="ARBA00022475"/>
    </source>
</evidence>
<keyword evidence="3" id="KW-0813">Transport</keyword>
<sequence length="330" mass="38221">MRHYLQFSAKLICSLLLIFYHFGSLAQVSFTTFHKQDGDETKQRDSAYFSRTVHMLGEGEGRYYTIEEFYTRNDSIKLKADSRKPKPSFEYLGTKYEFYEDGKLKSLENYSSDSRLIDSAFYLYPNNKLEMTVFYPNYVDKKGKLKIEKPIYVVYYDSLENKMLENGNGRIRFRYGNDYEEGQMINSMREGEWKGKFGESSIIENYSKDKLLAGVTTKASGEIIKYDSTTYRVNPQYPGGISRLMGFISSHYRYPKEALKRGVSGTVEIGFTVDKEGNVKNLVVEQDLGYGTGEEGIRVVKQARKWKPGIWRGEPVNVRYTLPIRLNSAR</sequence>
<dbReference type="Gene3D" id="3.30.1150.10">
    <property type="match status" value="1"/>
</dbReference>
<evidence type="ECO:0000256" key="10">
    <source>
        <dbReference type="SAM" id="SignalP"/>
    </source>
</evidence>
<keyword evidence="10" id="KW-0732">Signal</keyword>
<proteinExistence type="inferred from homology"/>
<dbReference type="AlphaFoldDB" id="A0A4U9V4B2"/>
<evidence type="ECO:0000313" key="13">
    <source>
        <dbReference type="Proteomes" id="UP000308196"/>
    </source>
</evidence>
<dbReference type="Pfam" id="PF03544">
    <property type="entry name" value="TonB_C"/>
    <property type="match status" value="1"/>
</dbReference>
<dbReference type="PANTHER" id="PTHR33446:SF2">
    <property type="entry name" value="PROTEIN TONB"/>
    <property type="match status" value="1"/>
</dbReference>
<dbReference type="RefSeq" id="WP_051607318.1">
    <property type="nucleotide sequence ID" value="NZ_JBPFQZ010000013.1"/>
</dbReference>
<reference evidence="12 13" key="1">
    <citation type="submission" date="2019-05" db="EMBL/GenBank/DDBJ databases">
        <authorList>
            <consortium name="Pathogen Informatics"/>
        </authorList>
    </citation>
    <scope>NUCLEOTIDE SEQUENCE [LARGE SCALE GENOMIC DNA]</scope>
    <source>
        <strain evidence="12 13">NCTC11429</strain>
    </source>
</reference>
<gene>
    <name evidence="12" type="ORF">NCTC11429_02227</name>
</gene>
<accession>A0A4U9V4B2</accession>
<evidence type="ECO:0000256" key="5">
    <source>
        <dbReference type="ARBA" id="ARBA00022519"/>
    </source>
</evidence>
<dbReference type="InterPro" id="IPR006260">
    <property type="entry name" value="TonB/TolA_C"/>
</dbReference>
<keyword evidence="6" id="KW-0812">Transmembrane</keyword>
<dbReference type="KEGG" id="stha:NCTC11429_02227"/>
<comment type="subcellular location">
    <subcellularLocation>
        <location evidence="1">Cell inner membrane</location>
        <topology evidence="1">Single-pass membrane protein</topology>
        <orientation evidence="1">Periplasmic side</orientation>
    </subcellularLocation>
</comment>
<evidence type="ECO:0000313" key="12">
    <source>
        <dbReference type="EMBL" id="VTR39709.1"/>
    </source>
</evidence>
<dbReference type="EMBL" id="LR590484">
    <property type="protein sequence ID" value="VTR39709.1"/>
    <property type="molecule type" value="Genomic_DNA"/>
</dbReference>
<dbReference type="NCBIfam" id="TIGR01352">
    <property type="entry name" value="tonB_Cterm"/>
    <property type="match status" value="1"/>
</dbReference>
<keyword evidence="8" id="KW-1133">Transmembrane helix</keyword>
<keyword evidence="4" id="KW-1003">Cell membrane</keyword>
<protein>
    <submittedName>
        <fullName evidence="12">TonB family C-terminal domain</fullName>
    </submittedName>
</protein>
<evidence type="ECO:0000256" key="1">
    <source>
        <dbReference type="ARBA" id="ARBA00004383"/>
    </source>
</evidence>
<keyword evidence="7" id="KW-0653">Protein transport</keyword>
<comment type="similarity">
    <text evidence="2">Belongs to the TonB family.</text>
</comment>
<name>A0A4U9V4B2_9SPHI</name>
<dbReference type="InterPro" id="IPR037682">
    <property type="entry name" value="TonB_C"/>
</dbReference>
<dbReference type="GeneID" id="78462949"/>
<evidence type="ECO:0000256" key="2">
    <source>
        <dbReference type="ARBA" id="ARBA00006555"/>
    </source>
</evidence>
<dbReference type="GO" id="GO:0055085">
    <property type="term" value="P:transmembrane transport"/>
    <property type="evidence" value="ECO:0007669"/>
    <property type="project" value="InterPro"/>
</dbReference>
<keyword evidence="5" id="KW-0997">Cell inner membrane</keyword>
<organism evidence="12 13">
    <name type="scientific">Sphingobacterium thalpophilum</name>
    <dbReference type="NCBI Taxonomy" id="259"/>
    <lineage>
        <taxon>Bacteria</taxon>
        <taxon>Pseudomonadati</taxon>
        <taxon>Bacteroidota</taxon>
        <taxon>Sphingobacteriia</taxon>
        <taxon>Sphingobacteriales</taxon>
        <taxon>Sphingobacteriaceae</taxon>
        <taxon>Sphingobacterium</taxon>
    </lineage>
</organism>
<evidence type="ECO:0000256" key="8">
    <source>
        <dbReference type="ARBA" id="ARBA00022989"/>
    </source>
</evidence>
<dbReference type="STRING" id="1123265.GCA_000686625_01091"/>
<evidence type="ECO:0000256" key="9">
    <source>
        <dbReference type="ARBA" id="ARBA00023136"/>
    </source>
</evidence>
<feature type="signal peptide" evidence="10">
    <location>
        <begin position="1"/>
        <end position="26"/>
    </location>
</feature>
<keyword evidence="9" id="KW-0472">Membrane</keyword>
<dbReference type="GO" id="GO:0098797">
    <property type="term" value="C:plasma membrane protein complex"/>
    <property type="evidence" value="ECO:0007669"/>
    <property type="project" value="TreeGrafter"/>
</dbReference>
<evidence type="ECO:0000256" key="7">
    <source>
        <dbReference type="ARBA" id="ARBA00022927"/>
    </source>
</evidence>
<feature type="domain" description="TonB C-terminal" evidence="11">
    <location>
        <begin position="239"/>
        <end position="330"/>
    </location>
</feature>
<evidence type="ECO:0000259" key="11">
    <source>
        <dbReference type="PROSITE" id="PS52015"/>
    </source>
</evidence>